<evidence type="ECO:0000256" key="2">
    <source>
        <dbReference type="ARBA" id="ARBA00001946"/>
    </source>
</evidence>
<dbReference type="PROSITE" id="PS00793">
    <property type="entry name" value="DHPS_2"/>
    <property type="match status" value="1"/>
</dbReference>
<dbReference type="AlphaFoldDB" id="A0A140LAE5"/>
<feature type="domain" description="Pterin-binding" evidence="14">
    <location>
        <begin position="132"/>
        <end position="387"/>
    </location>
</feature>
<dbReference type="InterPro" id="IPR045031">
    <property type="entry name" value="DHP_synth-like"/>
</dbReference>
<keyword evidence="10" id="KW-0460">Magnesium</keyword>
<dbReference type="InterPro" id="IPR000489">
    <property type="entry name" value="Pterin-binding_dom"/>
</dbReference>
<evidence type="ECO:0000256" key="7">
    <source>
        <dbReference type="ARBA" id="ARBA00016919"/>
    </source>
</evidence>
<evidence type="ECO:0000256" key="10">
    <source>
        <dbReference type="ARBA" id="ARBA00022842"/>
    </source>
</evidence>
<dbReference type="CDD" id="cd00739">
    <property type="entry name" value="DHPS"/>
    <property type="match status" value="1"/>
</dbReference>
<accession>A0A140LAE5</accession>
<evidence type="ECO:0000313" key="16">
    <source>
        <dbReference type="Proteomes" id="UP000070427"/>
    </source>
</evidence>
<evidence type="ECO:0000256" key="3">
    <source>
        <dbReference type="ARBA" id="ARBA00004763"/>
    </source>
</evidence>
<evidence type="ECO:0000256" key="1">
    <source>
        <dbReference type="ARBA" id="ARBA00000012"/>
    </source>
</evidence>
<evidence type="ECO:0000256" key="12">
    <source>
        <dbReference type="ARBA" id="ARBA00030193"/>
    </source>
</evidence>
<sequence length="398" mass="44485">MLMEISREYLRAEMERVGAHPASFPIFEKKADVILLKVFGVISPGANVIKQEMLSLGGDAVVHKNAVDCKVERSDVILMGTKKQYEALLKKLDRANYFGLQEVRKKLKDYLEKKKPDHVESPWGRRITFERTRLMGIINVTPDSFFAGSRKEDLKQALQAASDMIENGADILDIGGLSTRPGSEPVGEEEELKRVVPAVKAIRQEFPQIPISVDTYRAKVAKEALDAGADIINDISGLQFDENLVKVVAEYKAPLVLMHIKGTPKDMQKNPHYDDVVREIAEYFCERMEFAVSSGVRPESIILDPGIGFGKNYEHNLEILSRLKEFKSFKKPLLIGASRKTFIGKALGDLPPEERLEGTLAVTALCALSGVDIVRVHDVKENRRVLDIVEAVKCRGRS</sequence>
<dbReference type="PANTHER" id="PTHR20941:SF1">
    <property type="entry name" value="FOLIC ACID SYNTHESIS PROTEIN FOL1"/>
    <property type="match status" value="1"/>
</dbReference>
<comment type="cofactor">
    <cofactor evidence="2">
        <name>Mg(2+)</name>
        <dbReference type="ChEBI" id="CHEBI:18420"/>
    </cofactor>
</comment>
<comment type="caution">
    <text evidence="15">The sequence shown here is derived from an EMBL/GenBank/DDBJ whole genome shotgun (WGS) entry which is preliminary data.</text>
</comment>
<dbReference type="GO" id="GO:0004156">
    <property type="term" value="F:dihydropteroate synthase activity"/>
    <property type="evidence" value="ECO:0007669"/>
    <property type="project" value="UniProtKB-EC"/>
</dbReference>
<dbReference type="FunFam" id="3.20.20.20:FF:000004">
    <property type="entry name" value="Dihydropteroate synthase"/>
    <property type="match status" value="1"/>
</dbReference>
<dbReference type="InParanoid" id="A0A140LAE5"/>
<protein>
    <recommendedName>
        <fullName evidence="7">Dihydropteroate synthase</fullName>
        <ecNumber evidence="6">2.5.1.15</ecNumber>
    </recommendedName>
    <alternativeName>
        <fullName evidence="12">Dihydropteroate pyrophosphorylase</fullName>
    </alternativeName>
</protein>
<dbReference type="EMBL" id="LOED01000010">
    <property type="protein sequence ID" value="KXG77520.1"/>
    <property type="molecule type" value="Genomic_DNA"/>
</dbReference>
<evidence type="ECO:0000259" key="14">
    <source>
        <dbReference type="PROSITE" id="PS50972"/>
    </source>
</evidence>
<comment type="similarity">
    <text evidence="4">Belongs to the DHPS family.</text>
</comment>
<proteinExistence type="inferred from homology"/>
<evidence type="ECO:0000256" key="8">
    <source>
        <dbReference type="ARBA" id="ARBA00022679"/>
    </source>
</evidence>
<keyword evidence="9" id="KW-0479">Metal-binding</keyword>
<keyword evidence="11" id="KW-0289">Folate biosynthesis</keyword>
<dbReference type="RefSeq" id="WP_083515064.1">
    <property type="nucleotide sequence ID" value="NZ_LOED01000010.1"/>
</dbReference>
<evidence type="ECO:0000256" key="6">
    <source>
        <dbReference type="ARBA" id="ARBA00012458"/>
    </source>
</evidence>
<evidence type="ECO:0000256" key="9">
    <source>
        <dbReference type="ARBA" id="ARBA00022723"/>
    </source>
</evidence>
<dbReference type="STRING" id="520764.AN618_10720"/>
<reference evidence="15 16" key="1">
    <citation type="submission" date="2015-12" db="EMBL/GenBank/DDBJ databases">
        <title>Draft genome sequnece of Fervidicola ferrireducens strain Y170.</title>
        <authorList>
            <person name="Patel B.K."/>
        </authorList>
    </citation>
    <scope>NUCLEOTIDE SEQUENCE [LARGE SCALE GENOMIC DNA]</scope>
    <source>
        <strain evidence="15 16">Y170</strain>
    </source>
</reference>
<dbReference type="PROSITE" id="PS50972">
    <property type="entry name" value="PTERIN_BINDING"/>
    <property type="match status" value="1"/>
</dbReference>
<comment type="catalytic activity">
    <reaction evidence="1">
        <text>(7,8-dihydropterin-6-yl)methyl diphosphate + 4-aminobenzoate = 7,8-dihydropteroate + diphosphate</text>
        <dbReference type="Rhea" id="RHEA:19949"/>
        <dbReference type="ChEBI" id="CHEBI:17836"/>
        <dbReference type="ChEBI" id="CHEBI:17839"/>
        <dbReference type="ChEBI" id="CHEBI:33019"/>
        <dbReference type="ChEBI" id="CHEBI:72950"/>
        <dbReference type="EC" id="2.5.1.15"/>
    </reaction>
</comment>
<keyword evidence="8 15" id="KW-0808">Transferase</keyword>
<evidence type="ECO:0000256" key="4">
    <source>
        <dbReference type="ARBA" id="ARBA00009503"/>
    </source>
</evidence>
<comment type="pathway">
    <text evidence="3">Cofactor biosynthesis; tetrahydrofolate biosynthesis; 7,8-dihydrofolate from 2-amino-4-hydroxy-6-hydroxymethyl-7,8-dihydropteridine diphosphate and 4-aminobenzoate: step 1/2.</text>
</comment>
<dbReference type="PANTHER" id="PTHR20941">
    <property type="entry name" value="FOLATE SYNTHESIS PROTEINS"/>
    <property type="match status" value="1"/>
</dbReference>
<dbReference type="InterPro" id="IPR011005">
    <property type="entry name" value="Dihydropteroate_synth-like_sf"/>
</dbReference>
<dbReference type="InterPro" id="IPR006390">
    <property type="entry name" value="DHP_synth_dom"/>
</dbReference>
<comment type="function">
    <text evidence="13">Catalyzes the condensation of para-aminobenzoate (pABA) with 6-hydroxymethyl-7,8-dihydropterin diphosphate (DHPt-PP) to form 7,8-dihydropteroate (H2Pte), the immediate precursor of folate derivatives.</text>
</comment>
<dbReference type="Pfam" id="PF00809">
    <property type="entry name" value="Pterin_bind"/>
    <property type="match status" value="1"/>
</dbReference>
<dbReference type="GO" id="GO:0046656">
    <property type="term" value="P:folic acid biosynthetic process"/>
    <property type="evidence" value="ECO:0007669"/>
    <property type="project" value="UniProtKB-KW"/>
</dbReference>
<keyword evidence="16" id="KW-1185">Reference proteome</keyword>
<organism evidence="15 16">
    <name type="scientific">Fervidicola ferrireducens</name>
    <dbReference type="NCBI Taxonomy" id="520764"/>
    <lineage>
        <taxon>Bacteria</taxon>
        <taxon>Bacillati</taxon>
        <taxon>Bacillota</taxon>
        <taxon>Clostridia</taxon>
        <taxon>Thermosediminibacterales</taxon>
        <taxon>Thermosediminibacteraceae</taxon>
        <taxon>Fervidicola</taxon>
    </lineage>
</organism>
<dbReference type="UniPathway" id="UPA00077">
    <property type="reaction ID" value="UER00156"/>
</dbReference>
<dbReference type="NCBIfam" id="TIGR01496">
    <property type="entry name" value="DHPS"/>
    <property type="match status" value="1"/>
</dbReference>
<evidence type="ECO:0000256" key="5">
    <source>
        <dbReference type="ARBA" id="ARBA00011738"/>
    </source>
</evidence>
<comment type="subunit">
    <text evidence="5">Homodimer.</text>
</comment>
<evidence type="ECO:0000256" key="11">
    <source>
        <dbReference type="ARBA" id="ARBA00022909"/>
    </source>
</evidence>
<dbReference type="GO" id="GO:0046872">
    <property type="term" value="F:metal ion binding"/>
    <property type="evidence" value="ECO:0007669"/>
    <property type="project" value="UniProtKB-KW"/>
</dbReference>
<dbReference type="GO" id="GO:0005829">
    <property type="term" value="C:cytosol"/>
    <property type="evidence" value="ECO:0007669"/>
    <property type="project" value="TreeGrafter"/>
</dbReference>
<evidence type="ECO:0000313" key="15">
    <source>
        <dbReference type="EMBL" id="KXG77520.1"/>
    </source>
</evidence>
<dbReference type="Gene3D" id="3.20.20.20">
    <property type="entry name" value="Dihydropteroate synthase-like"/>
    <property type="match status" value="1"/>
</dbReference>
<dbReference type="Proteomes" id="UP000070427">
    <property type="component" value="Unassembled WGS sequence"/>
</dbReference>
<dbReference type="SUPFAM" id="SSF51717">
    <property type="entry name" value="Dihydropteroate synthetase-like"/>
    <property type="match status" value="1"/>
</dbReference>
<dbReference type="OrthoDB" id="9811744at2"/>
<dbReference type="FunCoup" id="A0A140LAE5">
    <property type="interactions" value="343"/>
</dbReference>
<dbReference type="EC" id="2.5.1.15" evidence="6"/>
<gene>
    <name evidence="15" type="primary">folP</name>
    <name evidence="15" type="ORF">AN618_10720</name>
</gene>
<dbReference type="GO" id="GO:0046654">
    <property type="term" value="P:tetrahydrofolate biosynthetic process"/>
    <property type="evidence" value="ECO:0007669"/>
    <property type="project" value="UniProtKB-UniPathway"/>
</dbReference>
<evidence type="ECO:0000256" key="13">
    <source>
        <dbReference type="ARBA" id="ARBA00053449"/>
    </source>
</evidence>
<name>A0A140LAE5_9FIRM</name>
<dbReference type="PATRIC" id="fig|520764.3.peg.1108"/>